<proteinExistence type="predicted"/>
<accession>A0A371WXP0</accession>
<sequence>MRTRIRALPSFLSSMFQRLAAQAVISGTVMIALHAMGGGAGLYESIFGPTGPTAPHQSRMAAVEPTARQIVNEEKSQRLAIANRVVSTLARSGQAVETRNSEDTTSLAKPHAQKHQDLTVPEGVLLFTDCRTACESRDPLLVSQAESNLNEPSAPGNEDGWRIAAANSSTASAVAGLKSTIGVSRWLPGGRSVRDGWNVATAAFGQTVDRAGAIAADLTPW</sequence>
<dbReference type="EMBL" id="QURL01000021">
    <property type="protein sequence ID" value="RFC61747.1"/>
    <property type="molecule type" value="Genomic_DNA"/>
</dbReference>
<protein>
    <submittedName>
        <fullName evidence="2">Uncharacterized protein</fullName>
    </submittedName>
</protein>
<feature type="region of interest" description="Disordered" evidence="1">
    <location>
        <begin position="92"/>
        <end position="115"/>
    </location>
</feature>
<keyword evidence="3" id="KW-1185">Reference proteome</keyword>
<reference evidence="2 3" key="1">
    <citation type="submission" date="2018-08" db="EMBL/GenBank/DDBJ databases">
        <title>Fulvimarina sp. 85, whole genome shotgun sequence.</title>
        <authorList>
            <person name="Tuo L."/>
        </authorList>
    </citation>
    <scope>NUCLEOTIDE SEQUENCE [LARGE SCALE GENOMIC DNA]</scope>
    <source>
        <strain evidence="2 3">85</strain>
    </source>
</reference>
<gene>
    <name evidence="2" type="ORF">DYI37_19660</name>
</gene>
<organism evidence="2 3">
    <name type="scientific">Fulvimarina endophytica</name>
    <dbReference type="NCBI Taxonomy" id="2293836"/>
    <lineage>
        <taxon>Bacteria</taxon>
        <taxon>Pseudomonadati</taxon>
        <taxon>Pseudomonadota</taxon>
        <taxon>Alphaproteobacteria</taxon>
        <taxon>Hyphomicrobiales</taxon>
        <taxon>Aurantimonadaceae</taxon>
        <taxon>Fulvimarina</taxon>
    </lineage>
</organism>
<name>A0A371WXP0_9HYPH</name>
<dbReference type="Proteomes" id="UP000264310">
    <property type="component" value="Unassembled WGS sequence"/>
</dbReference>
<evidence type="ECO:0000313" key="3">
    <source>
        <dbReference type="Proteomes" id="UP000264310"/>
    </source>
</evidence>
<evidence type="ECO:0000256" key="1">
    <source>
        <dbReference type="SAM" id="MobiDB-lite"/>
    </source>
</evidence>
<feature type="compositionally biased region" description="Polar residues" evidence="1">
    <location>
        <begin position="92"/>
        <end position="107"/>
    </location>
</feature>
<evidence type="ECO:0000313" key="2">
    <source>
        <dbReference type="EMBL" id="RFC61747.1"/>
    </source>
</evidence>
<comment type="caution">
    <text evidence="2">The sequence shown here is derived from an EMBL/GenBank/DDBJ whole genome shotgun (WGS) entry which is preliminary data.</text>
</comment>
<dbReference type="AlphaFoldDB" id="A0A371WXP0"/>